<sequence length="159" mass="18102">MIKEHLELLAGQVNDYHERYMSRYGSDEQTLNRIAAFASRFSAMSHIHTLTTKESLTAVAKEMFAYEELTEYVMGMRYAALAIFTKDELFAIADSYAASISNGSWGRTGSMASRPNLSVLPTDDTIWQTTYEDVSNLFRDNIWIIPLLTLGLVEIWKEI</sequence>
<dbReference type="Proteomes" id="UP000319063">
    <property type="component" value="Segment"/>
</dbReference>
<dbReference type="EMBL" id="MK994515">
    <property type="protein sequence ID" value="QDB71195.1"/>
    <property type="molecule type" value="Genomic_DNA"/>
</dbReference>
<organism evidence="1 2">
    <name type="scientific">Serratia phage Moabite</name>
    <dbReference type="NCBI Taxonomy" id="2587814"/>
    <lineage>
        <taxon>Viruses</taxon>
        <taxon>Duplodnaviria</taxon>
        <taxon>Heunggongvirae</taxon>
        <taxon>Uroviricota</taxon>
        <taxon>Caudoviricetes</taxon>
        <taxon>Chimalliviridae</taxon>
        <taxon>Moabitevirus</taxon>
        <taxon>Moabitevirus moabite</taxon>
    </lineage>
</organism>
<evidence type="ECO:0000313" key="2">
    <source>
        <dbReference type="Proteomes" id="UP000319063"/>
    </source>
</evidence>
<gene>
    <name evidence="1" type="ORF">CPT_Moabite_165</name>
</gene>
<evidence type="ECO:0000313" key="1">
    <source>
        <dbReference type="EMBL" id="QDB71195.1"/>
    </source>
</evidence>
<reference evidence="2" key="1">
    <citation type="submission" date="2019-05" db="EMBL/GenBank/DDBJ databases">
        <title>Complete Genome Sequence of Serratia marcescens Myophage Moabite.</title>
        <authorList>
            <person name="Price L."/>
            <person name="Rohren M."/>
            <person name="Newkirk H."/>
            <person name="Liu M."/>
            <person name="Ramsey J."/>
        </authorList>
    </citation>
    <scope>NUCLEOTIDE SEQUENCE [LARGE SCALE GENOMIC DNA]</scope>
</reference>
<protein>
    <submittedName>
        <fullName evidence="1">Uncharacterized protein</fullName>
    </submittedName>
</protein>
<name>A0A4Y5TP81_9CAUD</name>
<proteinExistence type="predicted"/>
<accession>A0A4Y5TP81</accession>
<keyword evidence="2" id="KW-1185">Reference proteome</keyword>